<keyword evidence="2" id="KW-0808">Transferase</keyword>
<name>A0A239J865_EKHLU</name>
<evidence type="ECO:0000259" key="1">
    <source>
        <dbReference type="Pfam" id="PF00534"/>
    </source>
</evidence>
<feature type="domain" description="Glycosyl transferase family 1" evidence="1">
    <location>
        <begin position="260"/>
        <end position="366"/>
    </location>
</feature>
<dbReference type="RefSeq" id="WP_089356752.1">
    <property type="nucleotide sequence ID" value="NZ_FZPD01000003.1"/>
</dbReference>
<gene>
    <name evidence="2" type="ORF">SAMN05421640_2036</name>
</gene>
<organism evidence="2 3">
    <name type="scientific">Ekhidna lutea</name>
    <dbReference type="NCBI Taxonomy" id="447679"/>
    <lineage>
        <taxon>Bacteria</taxon>
        <taxon>Pseudomonadati</taxon>
        <taxon>Bacteroidota</taxon>
        <taxon>Cytophagia</taxon>
        <taxon>Cytophagales</taxon>
        <taxon>Reichenbachiellaceae</taxon>
        <taxon>Ekhidna</taxon>
    </lineage>
</organism>
<dbReference type="Proteomes" id="UP000198393">
    <property type="component" value="Unassembled WGS sequence"/>
</dbReference>
<proteinExistence type="predicted"/>
<evidence type="ECO:0000313" key="2">
    <source>
        <dbReference type="EMBL" id="SNT02030.1"/>
    </source>
</evidence>
<dbReference type="EMBL" id="FZPD01000003">
    <property type="protein sequence ID" value="SNT02030.1"/>
    <property type="molecule type" value="Genomic_DNA"/>
</dbReference>
<dbReference type="GO" id="GO:0016740">
    <property type="term" value="F:transferase activity"/>
    <property type="evidence" value="ECO:0007669"/>
    <property type="project" value="UniProtKB-KW"/>
</dbReference>
<dbReference type="OrthoDB" id="1220440at2"/>
<protein>
    <submittedName>
        <fullName evidence="2">Glycosyltransferase involved in cell wall bisynthesis</fullName>
    </submittedName>
</protein>
<dbReference type="Gene3D" id="3.40.50.2000">
    <property type="entry name" value="Glycogen Phosphorylase B"/>
    <property type="match status" value="1"/>
</dbReference>
<dbReference type="InterPro" id="IPR001296">
    <property type="entry name" value="Glyco_trans_1"/>
</dbReference>
<dbReference type="AlphaFoldDB" id="A0A239J865"/>
<dbReference type="SUPFAM" id="SSF53756">
    <property type="entry name" value="UDP-Glycosyltransferase/glycogen phosphorylase"/>
    <property type="match status" value="1"/>
</dbReference>
<keyword evidence="3" id="KW-1185">Reference proteome</keyword>
<reference evidence="2 3" key="1">
    <citation type="submission" date="2017-06" db="EMBL/GenBank/DDBJ databases">
        <authorList>
            <person name="Kim H.J."/>
            <person name="Triplett B.A."/>
        </authorList>
    </citation>
    <scope>NUCLEOTIDE SEQUENCE [LARGE SCALE GENOMIC DNA]</scope>
    <source>
        <strain evidence="2 3">DSM 19307</strain>
    </source>
</reference>
<evidence type="ECO:0000313" key="3">
    <source>
        <dbReference type="Proteomes" id="UP000198393"/>
    </source>
</evidence>
<accession>A0A239J865</accession>
<dbReference type="Pfam" id="PF00534">
    <property type="entry name" value="Glycos_transf_1"/>
    <property type="match status" value="1"/>
</dbReference>
<sequence>MKTSIVYVYNSFKDPLFQATLWLYLKEEVKNRRFNFLLITYEQKEFEISREEKNQIKEELKEFNITWYPLKWHSGRFKLIKKLFDFISSIFLIAKLYVRKKPSSIISLGTVAGSFAYIVSRLFRLKNYIYQYERHSEFLADFGIWSRRSISFQILNYFERLSGRNSELLATGTTHMIKRLEQEGVKGDLYLLPSCVNDFHFQFSAESRDRIRDLLKIGSKRVVIYLGKFGGIYFSLDEVSDFFYQWKCLDKKTFFIVLTPEDSEAVENQLKNSGLLPESFFIGHVPHREVPAYLSAADMGIVAVPSFPSQKFRSPIKVGEYLCCGLPYVVGREISNDDDVALKSDVGIVLNSYSMEELEKNYSKVESFFDEERISLRKRCRDVGLTYRGFSRLKKKGEEIFDKLASL</sequence>